<dbReference type="InterPro" id="IPR012338">
    <property type="entry name" value="Beta-lactam/transpept-like"/>
</dbReference>
<organism evidence="2 3">
    <name type="scientific">Komagataeibacter medellinensis (strain NBRC 3288 / BCRC 11682 / LMG 1693 / Kondo 51)</name>
    <name type="common">Gluconacetobacter medellinensis</name>
    <dbReference type="NCBI Taxonomy" id="634177"/>
    <lineage>
        <taxon>Bacteria</taxon>
        <taxon>Pseudomonadati</taxon>
        <taxon>Pseudomonadota</taxon>
        <taxon>Alphaproteobacteria</taxon>
        <taxon>Acetobacterales</taxon>
        <taxon>Acetobacteraceae</taxon>
        <taxon>Komagataeibacter</taxon>
    </lineage>
</organism>
<dbReference type="EMBL" id="AP012159">
    <property type="protein sequence ID" value="BAK83518.1"/>
    <property type="molecule type" value="Genomic_DNA"/>
</dbReference>
<dbReference type="HOGENOM" id="CLU_020027_11_2_5"/>
<dbReference type="PANTHER" id="PTHR43283">
    <property type="entry name" value="BETA-LACTAMASE-RELATED"/>
    <property type="match status" value="1"/>
</dbReference>
<dbReference type="eggNOG" id="COG1680">
    <property type="taxonomic scope" value="Bacteria"/>
</dbReference>
<dbReference type="Pfam" id="PF00144">
    <property type="entry name" value="Beta-lactamase"/>
    <property type="match status" value="1"/>
</dbReference>
<gene>
    <name evidence="2" type="ordered locus">GLX_11060</name>
</gene>
<name>G2I5X1_KOMMN</name>
<proteinExistence type="predicted"/>
<evidence type="ECO:0000313" key="3">
    <source>
        <dbReference type="Proteomes" id="UP000009044"/>
    </source>
</evidence>
<dbReference type="STRING" id="634177.GLX_11060"/>
<evidence type="ECO:0000259" key="1">
    <source>
        <dbReference type="Pfam" id="PF00144"/>
    </source>
</evidence>
<dbReference type="SUPFAM" id="SSF56601">
    <property type="entry name" value="beta-lactamase/transpeptidase-like"/>
    <property type="match status" value="1"/>
</dbReference>
<accession>G2I5X1</accession>
<dbReference type="Gene3D" id="3.40.710.10">
    <property type="entry name" value="DD-peptidase/beta-lactamase superfamily"/>
    <property type="match status" value="1"/>
</dbReference>
<feature type="domain" description="Beta-lactamase-related" evidence="1">
    <location>
        <begin position="40"/>
        <end position="397"/>
    </location>
</feature>
<dbReference type="InterPro" id="IPR001466">
    <property type="entry name" value="Beta-lactam-related"/>
</dbReference>
<dbReference type="InterPro" id="IPR050789">
    <property type="entry name" value="Diverse_Enzym_Activities"/>
</dbReference>
<dbReference type="PANTHER" id="PTHR43283:SF3">
    <property type="entry name" value="BETA-LACTAMASE FAMILY PROTEIN (AFU_ORTHOLOGUE AFUA_5G07500)"/>
    <property type="match status" value="1"/>
</dbReference>
<reference evidence="3" key="1">
    <citation type="journal article" date="2011" name="J. Bacteriol.">
        <title>Complete genome sequence of NBRC 3288, a unique cellulose-nonproducing strain of Gluconacetobacter xylinus isolated from vinegar.</title>
        <authorList>
            <person name="Ogino H."/>
            <person name="Azuma Y."/>
            <person name="Hosoyama A."/>
            <person name="Nakazawa H."/>
            <person name="Matsutani M."/>
            <person name="Hasegawa A."/>
            <person name="Otsuyama K."/>
            <person name="Matsushita K."/>
            <person name="Fujita N."/>
            <person name="Shirai M."/>
        </authorList>
    </citation>
    <scope>NUCLEOTIDE SEQUENCE [LARGE SCALE GENOMIC DNA]</scope>
    <source>
        <strain evidence="3">NBRC 3288 / BCRC 11682 / LMG 1693</strain>
    </source>
</reference>
<protein>
    <submittedName>
        <fullName evidence="2">Beta-lactamase</fullName>
    </submittedName>
</protein>
<sequence>MPQGYAALGVPTSSPVFLLSNKDEIMPHAQPDPAHMADRVRQVMQVAVQTGRLIGAVVLVAVDGQTVVTEAMGLADREQASPMRPDTVFRLASLTKPVVTATALALVEQGMLDLHAPVTRYLPDFRPTLPDGGACVITPHQLLTHTSGLTYGFSFPRDDNPYLRAGVSDGIADPGVSLADNLARLATTRLVFAPGQGWSYSLGLDVMGGVIEKITGLSLPQAVRQHVGGPLGWLQTGFVPPAHDSLAACYADARPVPIRMGASYALPRLLPGGGVGEIRFAPDRIFNPASYPSGGAGMVGTAGEFLAFLEAVRLGGEGLLAPASAALFGRNAIGDVDMGPLARGRRFGYGGAVIANPEAARTPLSPGSFTWSGVYGHQWVVDRARGVSIVMLSNTALAGMAGSYPDAVVAAVCDR</sequence>
<dbReference type="PATRIC" id="fig|634177.7.peg.1270"/>
<dbReference type="AlphaFoldDB" id="G2I5X1"/>
<dbReference type="KEGG" id="gxy:GLX_11060"/>
<evidence type="ECO:0000313" key="2">
    <source>
        <dbReference type="EMBL" id="BAK83518.1"/>
    </source>
</evidence>
<dbReference type="Proteomes" id="UP000009044">
    <property type="component" value="Chromosome"/>
</dbReference>
<dbReference type="MEROPS" id="S12.950"/>